<evidence type="ECO:0000256" key="5">
    <source>
        <dbReference type="ARBA" id="ARBA00022723"/>
    </source>
</evidence>
<comment type="caution">
    <text evidence="11">The sequence shown here is derived from an EMBL/GenBank/DDBJ whole genome shotgun (WGS) entry which is preliminary data.</text>
</comment>
<evidence type="ECO:0000256" key="2">
    <source>
        <dbReference type="ARBA" id="ARBA00004123"/>
    </source>
</evidence>
<feature type="compositionally biased region" description="Polar residues" evidence="8">
    <location>
        <begin position="277"/>
        <end position="298"/>
    </location>
</feature>
<keyword evidence="6" id="KW-0378">Hydrolase</keyword>
<evidence type="ECO:0000259" key="10">
    <source>
        <dbReference type="Pfam" id="PF13359"/>
    </source>
</evidence>
<evidence type="ECO:0000313" key="12">
    <source>
        <dbReference type="Proteomes" id="UP001162156"/>
    </source>
</evidence>
<keyword evidence="5" id="KW-0479">Metal-binding</keyword>
<name>A0AAV8Y6D3_9CUCU</name>
<feature type="domain" description="DDE Tnp4" evidence="10">
    <location>
        <begin position="17"/>
        <end position="173"/>
    </location>
</feature>
<proteinExistence type="inferred from homology"/>
<evidence type="ECO:0000256" key="4">
    <source>
        <dbReference type="ARBA" id="ARBA00022722"/>
    </source>
</evidence>
<dbReference type="GO" id="GO:0046872">
    <property type="term" value="F:metal ion binding"/>
    <property type="evidence" value="ECO:0007669"/>
    <property type="project" value="UniProtKB-KW"/>
</dbReference>
<evidence type="ECO:0000313" key="11">
    <source>
        <dbReference type="EMBL" id="KAJ8946645.1"/>
    </source>
</evidence>
<feature type="chain" id="PRO_5043462788" description="DDE Tnp4 domain-containing protein" evidence="9">
    <location>
        <begin position="20"/>
        <end position="298"/>
    </location>
</feature>
<dbReference type="GO" id="GO:0005634">
    <property type="term" value="C:nucleus"/>
    <property type="evidence" value="ECO:0007669"/>
    <property type="project" value="UniProtKB-SubCell"/>
</dbReference>
<evidence type="ECO:0000256" key="9">
    <source>
        <dbReference type="SAM" id="SignalP"/>
    </source>
</evidence>
<evidence type="ECO:0000256" key="8">
    <source>
        <dbReference type="SAM" id="MobiDB-lite"/>
    </source>
</evidence>
<dbReference type="Proteomes" id="UP001162156">
    <property type="component" value="Unassembled WGS sequence"/>
</dbReference>
<sequence length="298" mass="34177">MKNKFKNICILGIIGCIDCTQIAIQAPPTEDDQFPGLLFSNRKVFYSIKIQIVCGGDLKILAINPRYPGSVHYSAIWSTSIIRTHLMENFLNGDHSSWLVGDSGYPLEPWLMNPITGHGLNDIELRFNTQLRSIRNIIERVIGILKTRCRHHTMHYNPIRAAKIICACAILHNIFIEQRDMLEEEDYNDDNHEAEHFTQKVMDERKQLLPILIKAKEDGKKAYLKQNKIVISNNECTLPMIKQATNNSNMAKDNPMEIEENAEIKIVAGPSKEQDNIRNVSQQSYQKTRYNTRPSNKS</sequence>
<feature type="region of interest" description="Disordered" evidence="8">
    <location>
        <begin position="267"/>
        <end position="298"/>
    </location>
</feature>
<keyword evidence="9" id="KW-0732">Signal</keyword>
<dbReference type="InterPro" id="IPR027806">
    <property type="entry name" value="HARBI1_dom"/>
</dbReference>
<dbReference type="PANTHER" id="PTHR22930">
    <property type="match status" value="1"/>
</dbReference>
<dbReference type="PANTHER" id="PTHR22930:SF267">
    <property type="entry name" value="NUCLEASE HARBI1-RELATED"/>
    <property type="match status" value="1"/>
</dbReference>
<dbReference type="AlphaFoldDB" id="A0AAV8Y6D3"/>
<dbReference type="GO" id="GO:0016787">
    <property type="term" value="F:hydrolase activity"/>
    <property type="evidence" value="ECO:0007669"/>
    <property type="project" value="UniProtKB-KW"/>
</dbReference>
<evidence type="ECO:0000256" key="6">
    <source>
        <dbReference type="ARBA" id="ARBA00022801"/>
    </source>
</evidence>
<keyword evidence="12" id="KW-1185">Reference proteome</keyword>
<dbReference type="Pfam" id="PF13359">
    <property type="entry name" value="DDE_Tnp_4"/>
    <property type="match status" value="1"/>
</dbReference>
<reference evidence="11" key="1">
    <citation type="journal article" date="2023" name="Insect Mol. Biol.">
        <title>Genome sequencing provides insights into the evolution of gene families encoding plant cell wall-degrading enzymes in longhorned beetles.</title>
        <authorList>
            <person name="Shin N.R."/>
            <person name="Okamura Y."/>
            <person name="Kirsch R."/>
            <person name="Pauchet Y."/>
        </authorList>
    </citation>
    <scope>NUCLEOTIDE SEQUENCE</scope>
    <source>
        <strain evidence="11">RBIC_L_NR</strain>
    </source>
</reference>
<keyword evidence="4" id="KW-0540">Nuclease</keyword>
<feature type="signal peptide" evidence="9">
    <location>
        <begin position="1"/>
        <end position="19"/>
    </location>
</feature>
<keyword evidence="7" id="KW-0539">Nucleus</keyword>
<dbReference type="InterPro" id="IPR045249">
    <property type="entry name" value="HARBI1-like"/>
</dbReference>
<comment type="similarity">
    <text evidence="3">Belongs to the HARBI1 family.</text>
</comment>
<organism evidence="11 12">
    <name type="scientific">Rhamnusium bicolor</name>
    <dbReference type="NCBI Taxonomy" id="1586634"/>
    <lineage>
        <taxon>Eukaryota</taxon>
        <taxon>Metazoa</taxon>
        <taxon>Ecdysozoa</taxon>
        <taxon>Arthropoda</taxon>
        <taxon>Hexapoda</taxon>
        <taxon>Insecta</taxon>
        <taxon>Pterygota</taxon>
        <taxon>Neoptera</taxon>
        <taxon>Endopterygota</taxon>
        <taxon>Coleoptera</taxon>
        <taxon>Polyphaga</taxon>
        <taxon>Cucujiformia</taxon>
        <taxon>Chrysomeloidea</taxon>
        <taxon>Cerambycidae</taxon>
        <taxon>Lepturinae</taxon>
        <taxon>Rhagiini</taxon>
        <taxon>Rhamnusium</taxon>
    </lineage>
</organism>
<evidence type="ECO:0000256" key="7">
    <source>
        <dbReference type="ARBA" id="ARBA00023242"/>
    </source>
</evidence>
<dbReference type="EMBL" id="JANEYF010002427">
    <property type="protein sequence ID" value="KAJ8946645.1"/>
    <property type="molecule type" value="Genomic_DNA"/>
</dbReference>
<comment type="subcellular location">
    <subcellularLocation>
        <location evidence="2">Nucleus</location>
    </subcellularLocation>
</comment>
<evidence type="ECO:0000256" key="3">
    <source>
        <dbReference type="ARBA" id="ARBA00006958"/>
    </source>
</evidence>
<comment type="cofactor">
    <cofactor evidence="1">
        <name>a divalent metal cation</name>
        <dbReference type="ChEBI" id="CHEBI:60240"/>
    </cofactor>
</comment>
<evidence type="ECO:0000256" key="1">
    <source>
        <dbReference type="ARBA" id="ARBA00001968"/>
    </source>
</evidence>
<gene>
    <name evidence="11" type="ORF">NQ314_008817</name>
</gene>
<dbReference type="GO" id="GO:0004518">
    <property type="term" value="F:nuclease activity"/>
    <property type="evidence" value="ECO:0007669"/>
    <property type="project" value="UniProtKB-KW"/>
</dbReference>
<protein>
    <recommendedName>
        <fullName evidence="10">DDE Tnp4 domain-containing protein</fullName>
    </recommendedName>
</protein>
<accession>A0AAV8Y6D3</accession>